<keyword evidence="2" id="KW-1185">Reference proteome</keyword>
<evidence type="ECO:0000313" key="1">
    <source>
        <dbReference type="EMBL" id="GGX22179.1"/>
    </source>
</evidence>
<evidence type="ECO:0000313" key="2">
    <source>
        <dbReference type="Proteomes" id="UP000601108"/>
    </source>
</evidence>
<dbReference type="AlphaFoldDB" id="A0A918JWX9"/>
<organism evidence="1 2">
    <name type="scientific">Aquimarina muelleri</name>
    <dbReference type="NCBI Taxonomy" id="279356"/>
    <lineage>
        <taxon>Bacteria</taxon>
        <taxon>Pseudomonadati</taxon>
        <taxon>Bacteroidota</taxon>
        <taxon>Flavobacteriia</taxon>
        <taxon>Flavobacteriales</taxon>
        <taxon>Flavobacteriaceae</taxon>
        <taxon>Aquimarina</taxon>
    </lineage>
</organism>
<proteinExistence type="predicted"/>
<comment type="caution">
    <text evidence="1">The sequence shown here is derived from an EMBL/GenBank/DDBJ whole genome shotgun (WGS) entry which is preliminary data.</text>
</comment>
<dbReference type="Proteomes" id="UP000601108">
    <property type="component" value="Unassembled WGS sequence"/>
</dbReference>
<dbReference type="RefSeq" id="WP_051316693.1">
    <property type="nucleotide sequence ID" value="NZ_BMWS01000016.1"/>
</dbReference>
<dbReference type="EMBL" id="BMWS01000016">
    <property type="protein sequence ID" value="GGX22179.1"/>
    <property type="molecule type" value="Genomic_DNA"/>
</dbReference>
<protein>
    <recommendedName>
        <fullName evidence="3">HTH domain-containing protein</fullName>
    </recommendedName>
</protein>
<reference evidence="1 2" key="1">
    <citation type="journal article" date="2014" name="Int. J. Syst. Evol. Microbiol.">
        <title>Complete genome sequence of Corynebacterium casei LMG S-19264T (=DSM 44701T), isolated from a smear-ripened cheese.</title>
        <authorList>
            <consortium name="US DOE Joint Genome Institute (JGI-PGF)"/>
            <person name="Walter F."/>
            <person name="Albersmeier A."/>
            <person name="Kalinowski J."/>
            <person name="Ruckert C."/>
        </authorList>
    </citation>
    <scope>NUCLEOTIDE SEQUENCE [LARGE SCALE GENOMIC DNA]</scope>
    <source>
        <strain evidence="1 2">KCTC 12285</strain>
    </source>
</reference>
<sequence length="80" mass="9190">MNIIIKQIKLIERIDKLVRLQATGTPDQFATKLGISKTKLYRIIKTMKGLNAPLKYNPSKQSFVYNKPVSFNCGFMNNQQ</sequence>
<evidence type="ECO:0008006" key="3">
    <source>
        <dbReference type="Google" id="ProtNLM"/>
    </source>
</evidence>
<gene>
    <name evidence="1" type="ORF">GCM10007384_24230</name>
</gene>
<accession>A0A918JWX9</accession>
<name>A0A918JWX9_9FLAO</name>